<evidence type="ECO:0000313" key="5">
    <source>
        <dbReference type="Proteomes" id="UP000591131"/>
    </source>
</evidence>
<evidence type="ECO:0000259" key="3">
    <source>
        <dbReference type="PROSITE" id="PS50966"/>
    </source>
</evidence>
<feature type="non-terminal residue" evidence="4">
    <location>
        <position position="1"/>
    </location>
</feature>
<protein>
    <recommendedName>
        <fullName evidence="3">SWIM-type domain-containing protein</fullName>
    </recommendedName>
</protein>
<proteinExistence type="predicted"/>
<feature type="compositionally biased region" description="Polar residues" evidence="2">
    <location>
        <begin position="740"/>
        <end position="758"/>
    </location>
</feature>
<sequence>MAAANNPKTEYKAANIRIECSPGPTVKDFWPTHLKETLQQISTCLLGSYESSRSNATVVYKTFRCNSHRECPFKVKIIFSPPNKGDIYFTKAGHSTLPAVTASGKLRVPYNVHNQINEAVKNQTPSRAFSEYYRISLILIGSSQLTISFRLVGGATINSSGNAVVDASTDTAQKNGSEFLRKKLINKRKYVRESATQKVVTLGELVSEVLAREFFDLSDTNGDTNLQHIARDLHDTPFISRHERPLLGELYLIASGIGQSGSGRHVKDVPVVIITSKCGLVNIYNALGCSESPIPPPSSIKSNFGYTLSLDGHYRSCRGGPCILTAGLTHVSLQKGNKYGFSYAPLLTCLSVSETTFATSFLLEQLKRIARIFHPNGHIHPARCVTDSSPGLVVGVRESMGGHVHTLRCSYHATECGKKPCTKITGSRAEYRKTIDRFIGLFYQCAGLHIYRALVTLCLDHIKVKYGESVHNTLTSSWITNYTSFGFFHHRCPLETAILAADGTPTHSPLKGCEPSFNNVNESYYSRLANFTTQANPSRASNIGGEDGLVGRLARFLSSHGETSLQARITPKTKGSMRLPIEAMYKKARWRVAEAAASNSSIYYPVETPLASRGIRVSVVSSSKRTQPTTLEQAQRRVDVAMNPSSLDAHSMSIDDFESHILQLHIIVSSPGETLECSCASYTSYNQCSHILIAGSYGAGPVLTTSQEGVPAGPSTAPTSSASADSPTCFTFGMHGSTADSTGDSSFAGSAPSNQPHQPVQHDYRAANSSIYAGLVRYPTVRWPGRPTTKNANPLRRRDTDIKAAAALRKENTPYTRAATPGYSVEVDNSARPSSSLPESMTQAEAAAYLR</sequence>
<dbReference type="EMBL" id="JAAPAO010001314">
    <property type="protein sequence ID" value="KAF4650213.1"/>
    <property type="molecule type" value="Genomic_DNA"/>
</dbReference>
<reference evidence="4 5" key="1">
    <citation type="submission" date="2020-04" db="EMBL/GenBank/DDBJ databases">
        <title>Perkinsus chesapeaki whole genome sequence.</title>
        <authorList>
            <person name="Bogema D.R."/>
        </authorList>
    </citation>
    <scope>NUCLEOTIDE SEQUENCE [LARGE SCALE GENOMIC DNA]</scope>
    <source>
        <strain evidence="4">ATCC PRA-425</strain>
    </source>
</reference>
<evidence type="ECO:0000256" key="1">
    <source>
        <dbReference type="PROSITE-ProRule" id="PRU00325"/>
    </source>
</evidence>
<feature type="compositionally biased region" description="Polar residues" evidence="2">
    <location>
        <begin position="831"/>
        <end position="843"/>
    </location>
</feature>
<keyword evidence="5" id="KW-1185">Reference proteome</keyword>
<name>A0A7J6KS92_PERCH</name>
<keyword evidence="1" id="KW-0479">Metal-binding</keyword>
<comment type="caution">
    <text evidence="4">The sequence shown here is derived from an EMBL/GenBank/DDBJ whole genome shotgun (WGS) entry which is preliminary data.</text>
</comment>
<gene>
    <name evidence="4" type="ORF">FOL47_001367</name>
</gene>
<dbReference type="AlphaFoldDB" id="A0A7J6KS92"/>
<keyword evidence="1" id="KW-0863">Zinc-finger</keyword>
<feature type="region of interest" description="Disordered" evidence="2">
    <location>
        <begin position="825"/>
        <end position="851"/>
    </location>
</feature>
<dbReference type="PROSITE" id="PS50966">
    <property type="entry name" value="ZF_SWIM"/>
    <property type="match status" value="1"/>
</dbReference>
<keyword evidence="1" id="KW-0862">Zinc</keyword>
<evidence type="ECO:0000313" key="4">
    <source>
        <dbReference type="EMBL" id="KAF4650213.1"/>
    </source>
</evidence>
<accession>A0A7J6KS92</accession>
<organism evidence="4 5">
    <name type="scientific">Perkinsus chesapeaki</name>
    <name type="common">Clam parasite</name>
    <name type="synonym">Perkinsus andrewsi</name>
    <dbReference type="NCBI Taxonomy" id="330153"/>
    <lineage>
        <taxon>Eukaryota</taxon>
        <taxon>Sar</taxon>
        <taxon>Alveolata</taxon>
        <taxon>Perkinsozoa</taxon>
        <taxon>Perkinsea</taxon>
        <taxon>Perkinsida</taxon>
        <taxon>Perkinsidae</taxon>
        <taxon>Perkinsus</taxon>
    </lineage>
</organism>
<feature type="domain" description="SWIM-type" evidence="3">
    <location>
        <begin position="662"/>
        <end position="699"/>
    </location>
</feature>
<dbReference type="Proteomes" id="UP000591131">
    <property type="component" value="Unassembled WGS sequence"/>
</dbReference>
<evidence type="ECO:0000256" key="2">
    <source>
        <dbReference type="SAM" id="MobiDB-lite"/>
    </source>
</evidence>
<dbReference type="GO" id="GO:0008270">
    <property type="term" value="F:zinc ion binding"/>
    <property type="evidence" value="ECO:0007669"/>
    <property type="project" value="UniProtKB-KW"/>
</dbReference>
<dbReference type="InterPro" id="IPR007527">
    <property type="entry name" value="Znf_SWIM"/>
</dbReference>
<feature type="region of interest" description="Disordered" evidence="2">
    <location>
        <begin position="740"/>
        <end position="760"/>
    </location>
</feature>